<name>T1A816_9ZZZZ</name>
<reference evidence="4" key="2">
    <citation type="journal article" date="2014" name="ISME J.">
        <title>Microbial stratification in low pH oxic and suboxic macroscopic growths along an acid mine drainage.</title>
        <authorList>
            <person name="Mendez-Garcia C."/>
            <person name="Mesa V."/>
            <person name="Sprenger R.R."/>
            <person name="Richter M."/>
            <person name="Diez M.S."/>
            <person name="Solano J."/>
            <person name="Bargiela R."/>
            <person name="Golyshina O.V."/>
            <person name="Manteca A."/>
            <person name="Ramos J.L."/>
            <person name="Gallego J.R."/>
            <person name="Llorente I."/>
            <person name="Martins Dos Santos V.A."/>
            <person name="Jensen O.N."/>
            <person name="Pelaez A.I."/>
            <person name="Sanchez J."/>
            <person name="Ferrer M."/>
        </authorList>
    </citation>
    <scope>NUCLEOTIDE SEQUENCE</scope>
</reference>
<evidence type="ECO:0000256" key="1">
    <source>
        <dbReference type="ARBA" id="ARBA00023224"/>
    </source>
</evidence>
<reference evidence="4" key="1">
    <citation type="submission" date="2013-08" db="EMBL/GenBank/DDBJ databases">
        <authorList>
            <person name="Mendez C."/>
            <person name="Richter M."/>
            <person name="Ferrer M."/>
            <person name="Sanchez J."/>
        </authorList>
    </citation>
    <scope>NUCLEOTIDE SEQUENCE</scope>
</reference>
<dbReference type="Gene3D" id="1.10.287.950">
    <property type="entry name" value="Methyl-accepting chemotaxis protein"/>
    <property type="match status" value="1"/>
</dbReference>
<dbReference type="GO" id="GO:0016020">
    <property type="term" value="C:membrane"/>
    <property type="evidence" value="ECO:0007669"/>
    <property type="project" value="InterPro"/>
</dbReference>
<dbReference type="PRINTS" id="PR00260">
    <property type="entry name" value="CHEMTRNSDUCR"/>
</dbReference>
<evidence type="ECO:0000259" key="3">
    <source>
        <dbReference type="PROSITE" id="PS50111"/>
    </source>
</evidence>
<dbReference type="GO" id="GO:0007165">
    <property type="term" value="P:signal transduction"/>
    <property type="evidence" value="ECO:0007669"/>
    <property type="project" value="UniProtKB-KW"/>
</dbReference>
<evidence type="ECO:0000313" key="4">
    <source>
        <dbReference type="EMBL" id="EQD38000.1"/>
    </source>
</evidence>
<sequence>NTQSELDQLRSIITDAIGKLVENFTAIDAATRRQTELIARVVSNKDDSGETGNSSETFSRFLEETESTLTIFVDHIVENSKYAMELVAQIDAINVKIKNIENILGEVEGIANQTNLLALNAAIEAARAGESGRGFAVVADEVRKLSHRSTEFSNEIRRHVNDVGRAIQSTEGIINTISSK</sequence>
<organism evidence="4">
    <name type="scientific">mine drainage metagenome</name>
    <dbReference type="NCBI Taxonomy" id="410659"/>
    <lineage>
        <taxon>unclassified sequences</taxon>
        <taxon>metagenomes</taxon>
        <taxon>ecological metagenomes</taxon>
    </lineage>
</organism>
<feature type="non-terminal residue" evidence="4">
    <location>
        <position position="1"/>
    </location>
</feature>
<dbReference type="Pfam" id="PF00015">
    <property type="entry name" value="MCPsignal"/>
    <property type="match status" value="1"/>
</dbReference>
<comment type="caution">
    <text evidence="4">The sequence shown here is derived from an EMBL/GenBank/DDBJ whole genome shotgun (WGS) entry which is preliminary data.</text>
</comment>
<dbReference type="PROSITE" id="PS50111">
    <property type="entry name" value="CHEMOTAXIS_TRANSDUC_2"/>
    <property type="match status" value="1"/>
</dbReference>
<dbReference type="GO" id="GO:0004888">
    <property type="term" value="F:transmembrane signaling receptor activity"/>
    <property type="evidence" value="ECO:0007669"/>
    <property type="project" value="InterPro"/>
</dbReference>
<dbReference type="PANTHER" id="PTHR32089">
    <property type="entry name" value="METHYL-ACCEPTING CHEMOTAXIS PROTEIN MCPB"/>
    <property type="match status" value="1"/>
</dbReference>
<proteinExistence type="inferred from homology"/>
<gene>
    <name evidence="4" type="ORF">B1A_17279</name>
</gene>
<comment type="similarity">
    <text evidence="2">Belongs to the methyl-accepting chemotaxis (MCP) protein family.</text>
</comment>
<dbReference type="GO" id="GO:0006935">
    <property type="term" value="P:chemotaxis"/>
    <property type="evidence" value="ECO:0007669"/>
    <property type="project" value="InterPro"/>
</dbReference>
<keyword evidence="1" id="KW-0807">Transducer</keyword>
<protein>
    <submittedName>
        <fullName evidence="4">Methyl-accepting chemotaxis sensory transducer</fullName>
    </submittedName>
</protein>
<dbReference type="EMBL" id="AUZX01012711">
    <property type="protein sequence ID" value="EQD38000.1"/>
    <property type="molecule type" value="Genomic_DNA"/>
</dbReference>
<dbReference type="AlphaFoldDB" id="T1A816"/>
<dbReference type="InterPro" id="IPR004089">
    <property type="entry name" value="MCPsignal_dom"/>
</dbReference>
<accession>T1A816</accession>
<feature type="non-terminal residue" evidence="4">
    <location>
        <position position="180"/>
    </location>
</feature>
<evidence type="ECO:0000256" key="2">
    <source>
        <dbReference type="ARBA" id="ARBA00029447"/>
    </source>
</evidence>
<dbReference type="SMART" id="SM00283">
    <property type="entry name" value="MA"/>
    <property type="match status" value="1"/>
</dbReference>
<feature type="domain" description="Methyl-accepting transducer" evidence="3">
    <location>
        <begin position="1"/>
        <end position="180"/>
    </location>
</feature>
<dbReference type="PANTHER" id="PTHR32089:SF112">
    <property type="entry name" value="LYSOZYME-LIKE PROTEIN-RELATED"/>
    <property type="match status" value="1"/>
</dbReference>
<dbReference type="SUPFAM" id="SSF58104">
    <property type="entry name" value="Methyl-accepting chemotaxis protein (MCP) signaling domain"/>
    <property type="match status" value="1"/>
</dbReference>
<dbReference type="InterPro" id="IPR004090">
    <property type="entry name" value="Chemotax_Me-accpt_rcpt"/>
</dbReference>